<evidence type="ECO:0000256" key="1">
    <source>
        <dbReference type="ARBA" id="ARBA00004125"/>
    </source>
</evidence>
<dbReference type="SMART" id="SM00714">
    <property type="entry name" value="LITAF"/>
    <property type="match status" value="1"/>
</dbReference>
<evidence type="ECO:0000256" key="7">
    <source>
        <dbReference type="ARBA" id="ARBA00023136"/>
    </source>
</evidence>
<evidence type="ECO:0000313" key="9">
    <source>
        <dbReference type="Ensembl" id="ENSAOCP00000074052.1"/>
    </source>
</evidence>
<evidence type="ECO:0000256" key="5">
    <source>
        <dbReference type="ARBA" id="ARBA00022723"/>
    </source>
</evidence>
<dbReference type="AlphaFoldDB" id="A0AAQ6AAE7"/>
<keyword evidence="5" id="KW-0479">Metal-binding</keyword>
<reference evidence="9" key="2">
    <citation type="submission" date="2025-08" db="UniProtKB">
        <authorList>
            <consortium name="Ensembl"/>
        </authorList>
    </citation>
    <scope>IDENTIFICATION</scope>
</reference>
<dbReference type="Proteomes" id="UP001501940">
    <property type="component" value="Chromosome 19"/>
</dbReference>
<dbReference type="GO" id="GO:0005634">
    <property type="term" value="C:nucleus"/>
    <property type="evidence" value="ECO:0007669"/>
    <property type="project" value="TreeGrafter"/>
</dbReference>
<dbReference type="GO" id="GO:0098574">
    <property type="term" value="C:cytoplasmic side of lysosomal membrane"/>
    <property type="evidence" value="ECO:0007669"/>
    <property type="project" value="TreeGrafter"/>
</dbReference>
<dbReference type="PANTHER" id="PTHR23292">
    <property type="entry name" value="LIPOPOLYSACCHARIDE-INDUCED TUMOR NECROSIS FACTOR-ALPHA FACTOR"/>
    <property type="match status" value="1"/>
</dbReference>
<dbReference type="PANTHER" id="PTHR23292:SF46">
    <property type="entry name" value="LIPOPOLYSACCHARIDE-INDUCED TUMOR NECROSIS FACTOR-ALPHA FACTOR HOMOLOG"/>
    <property type="match status" value="1"/>
</dbReference>
<evidence type="ECO:0000256" key="3">
    <source>
        <dbReference type="ARBA" id="ARBA00004630"/>
    </source>
</evidence>
<dbReference type="GeneTree" id="ENSGT00940000155366"/>
<evidence type="ECO:0000256" key="4">
    <source>
        <dbReference type="ARBA" id="ARBA00005975"/>
    </source>
</evidence>
<evidence type="ECO:0000256" key="6">
    <source>
        <dbReference type="ARBA" id="ARBA00022833"/>
    </source>
</evidence>
<comment type="subcellular location">
    <subcellularLocation>
        <location evidence="1">Endosome membrane</location>
        <topology evidence="1">Peripheral membrane protein</topology>
        <orientation evidence="1">Cytoplasmic side</orientation>
    </subcellularLocation>
    <subcellularLocation>
        <location evidence="2">Late endosome membrane</location>
    </subcellularLocation>
    <subcellularLocation>
        <location evidence="3">Lysosome membrane</location>
        <topology evidence="3">Peripheral membrane protein</topology>
        <orientation evidence="3">Cytoplasmic side</orientation>
    </subcellularLocation>
</comment>
<keyword evidence="7" id="KW-0472">Membrane</keyword>
<feature type="domain" description="LITAF" evidence="8">
    <location>
        <begin position="106"/>
        <end position="189"/>
    </location>
</feature>
<keyword evidence="6" id="KW-0862">Zinc</keyword>
<comment type="similarity">
    <text evidence="4">Belongs to the CDIP1/LITAF family.</text>
</comment>
<name>A0AAQ6AAE7_AMPOC</name>
<organism evidence="9 10">
    <name type="scientific">Amphiprion ocellaris</name>
    <name type="common">Clown anemonefish</name>
    <dbReference type="NCBI Taxonomy" id="80972"/>
    <lineage>
        <taxon>Eukaryota</taxon>
        <taxon>Metazoa</taxon>
        <taxon>Chordata</taxon>
        <taxon>Craniata</taxon>
        <taxon>Vertebrata</taxon>
        <taxon>Euteleostomi</taxon>
        <taxon>Actinopterygii</taxon>
        <taxon>Neopterygii</taxon>
        <taxon>Teleostei</taxon>
        <taxon>Neoteleostei</taxon>
        <taxon>Acanthomorphata</taxon>
        <taxon>Ovalentaria</taxon>
        <taxon>Pomacentridae</taxon>
        <taxon>Amphiprion</taxon>
    </lineage>
</organism>
<dbReference type="Pfam" id="PF10601">
    <property type="entry name" value="zf-LITAF-like"/>
    <property type="match status" value="1"/>
</dbReference>
<evidence type="ECO:0000256" key="2">
    <source>
        <dbReference type="ARBA" id="ARBA00004414"/>
    </source>
</evidence>
<proteinExistence type="inferred from homology"/>
<dbReference type="PROSITE" id="PS51837">
    <property type="entry name" value="LITAF"/>
    <property type="match status" value="1"/>
</dbReference>
<accession>A0AAQ6AAE7</accession>
<dbReference type="Ensembl" id="ENSAOCT00000050492.1">
    <property type="protein sequence ID" value="ENSAOCP00000074052.1"/>
    <property type="gene ID" value="ENSAOCG00000026949.1"/>
</dbReference>
<dbReference type="InterPro" id="IPR006629">
    <property type="entry name" value="LITAF"/>
</dbReference>
<evidence type="ECO:0000259" key="8">
    <source>
        <dbReference type="PROSITE" id="PS51837"/>
    </source>
</evidence>
<keyword evidence="10" id="KW-1185">Reference proteome</keyword>
<dbReference type="GO" id="GO:0098560">
    <property type="term" value="C:cytoplasmic side of late endosome membrane"/>
    <property type="evidence" value="ECO:0007669"/>
    <property type="project" value="TreeGrafter"/>
</dbReference>
<sequence>MKEIQIVLPLYFALSLYSGSQRYFLIQLQKKRCFTHPAQRKSQVGLLKMEKGEDPAPPYPGQPANYGAAPPPGMYPQPGFIPAGAPPAGYQAGLPYTTPTMVPVTVQTGHVIVTPALQDIPGQTVCPHCQQSVTTTTELKPGLLTWAVCGGLAIFGCCLCCCIPFCIDACKDVEHSCPSCHKVIYIYKRM</sequence>
<gene>
    <name evidence="9" type="primary">PLSCR1</name>
</gene>
<protein>
    <recommendedName>
        <fullName evidence="8">LITAF domain-containing protein</fullName>
    </recommendedName>
</protein>
<dbReference type="InterPro" id="IPR037519">
    <property type="entry name" value="LITAF_fam"/>
</dbReference>
<reference evidence="9" key="3">
    <citation type="submission" date="2025-09" db="UniProtKB">
        <authorList>
            <consortium name="Ensembl"/>
        </authorList>
    </citation>
    <scope>IDENTIFICATION</scope>
</reference>
<reference evidence="9 10" key="1">
    <citation type="submission" date="2022-01" db="EMBL/GenBank/DDBJ databases">
        <title>A chromosome-scale genome assembly of the false clownfish, Amphiprion ocellaris.</title>
        <authorList>
            <person name="Ryu T."/>
        </authorList>
    </citation>
    <scope>NUCLEOTIDE SEQUENCE [LARGE SCALE GENOMIC DNA]</scope>
</reference>
<evidence type="ECO:0000313" key="10">
    <source>
        <dbReference type="Proteomes" id="UP001501940"/>
    </source>
</evidence>
<dbReference type="GO" id="GO:0008270">
    <property type="term" value="F:zinc ion binding"/>
    <property type="evidence" value="ECO:0007669"/>
    <property type="project" value="TreeGrafter"/>
</dbReference>